<reference evidence="1" key="1">
    <citation type="submission" date="2003-11" db="EMBL/GenBank/DDBJ databases">
        <authorList>
            <person name="Schulte U."/>
            <person name="Aign V."/>
            <person name="Hoheisel J."/>
            <person name="Brandt P."/>
            <person name="Fartmann B."/>
            <person name="Holland R."/>
            <person name="Nyakatura G."/>
            <person name="Mewes H.W."/>
            <person name="Mannhaupt G."/>
        </authorList>
    </citation>
    <scope>NUCLEOTIDE SEQUENCE</scope>
</reference>
<proteinExistence type="predicted"/>
<reference evidence="1" key="2">
    <citation type="submission" date="2003-11" db="EMBL/GenBank/DDBJ databases">
        <authorList>
            <person name="German Neurospora genome project"/>
        </authorList>
    </citation>
    <scope>NUCLEOTIDE SEQUENCE</scope>
</reference>
<gene>
    <name evidence="1" type="primary">B11E5.190</name>
</gene>
<evidence type="ECO:0000313" key="1">
    <source>
        <dbReference type="EMBL" id="CAE76154.1"/>
    </source>
</evidence>
<dbReference type="EMBL" id="BX842620">
    <property type="protein sequence ID" value="CAE76154.1"/>
    <property type="molecule type" value="Genomic_DNA"/>
</dbReference>
<dbReference type="AlphaFoldDB" id="Q6MVZ7"/>
<protein>
    <submittedName>
        <fullName evidence="1">Questionable protein</fullName>
    </submittedName>
</protein>
<organism evidence="1">
    <name type="scientific">Neurospora crassa</name>
    <dbReference type="NCBI Taxonomy" id="5141"/>
    <lineage>
        <taxon>Eukaryota</taxon>
        <taxon>Fungi</taxon>
        <taxon>Dikarya</taxon>
        <taxon>Ascomycota</taxon>
        <taxon>Pezizomycotina</taxon>
        <taxon>Sordariomycetes</taxon>
        <taxon>Sordariomycetidae</taxon>
        <taxon>Sordariales</taxon>
        <taxon>Sordariaceae</taxon>
        <taxon>Neurospora</taxon>
    </lineage>
</organism>
<sequence>MSKEDGKLLCFSIRLIDPIVAALERRARRQTKPTIVDTDYDVILHNARRAAGAAVTGAYLLGFILGASSPSPGLHAARAWTPCHAIHCNRTIHGGVKQSLGTIVLAEESSTSSGFTKSRSALQAAFAGVNGVVRTWQLRRHMSGYLSLTCHQRSRLTEAFAELALL</sequence>
<name>Q6MVZ7_NEUCS</name>
<accession>Q6MVZ7</accession>